<sequence>MDLNELRKNILDYQSKLQNYIDILLNHKQIVNKIKSEYGKRLNEKFYSPSPSIQIDSQNEGYTIYIQLTIDDHFFGLWCTKQFEKSHDCDDHDPSILIKFFEDDKKSYDSILKSFKARLPEQLKERLQDIEIILDPYSIHFIIHILDEEEDNQPELPGVGGQSYGNIGDEANLYMTMMEYTKLISTRARLMESHDDMGPTIDISTMAKEDQIDPIRISIEELRQKQFPLDLVRVLPNGREIIIDANEMFLPT</sequence>
<name>A0A481Z2R1_9VIRU</name>
<evidence type="ECO:0000256" key="1">
    <source>
        <dbReference type="ARBA" id="ARBA00022478"/>
    </source>
</evidence>
<organism evidence="3">
    <name type="scientific">Pithovirus LCPAC101</name>
    <dbReference type="NCBI Taxonomy" id="2506586"/>
    <lineage>
        <taxon>Viruses</taxon>
        <taxon>Pithoviruses</taxon>
    </lineage>
</organism>
<gene>
    <name evidence="3" type="ORF">LCPAC101_02810</name>
</gene>
<keyword evidence="1" id="KW-0240">DNA-directed RNA polymerase</keyword>
<dbReference type="InterPro" id="IPR036161">
    <property type="entry name" value="RPB6/omega-like_sf"/>
</dbReference>
<dbReference type="GO" id="GO:0006351">
    <property type="term" value="P:DNA-templated transcription"/>
    <property type="evidence" value="ECO:0007669"/>
    <property type="project" value="InterPro"/>
</dbReference>
<evidence type="ECO:0000256" key="2">
    <source>
        <dbReference type="ARBA" id="ARBA00023163"/>
    </source>
</evidence>
<dbReference type="GO" id="GO:0003677">
    <property type="term" value="F:DNA binding"/>
    <property type="evidence" value="ECO:0007669"/>
    <property type="project" value="InterPro"/>
</dbReference>
<dbReference type="Gene3D" id="3.90.940.10">
    <property type="match status" value="1"/>
</dbReference>
<dbReference type="EMBL" id="MK500452">
    <property type="protein sequence ID" value="QBK89996.1"/>
    <property type="molecule type" value="Genomic_DNA"/>
</dbReference>
<reference evidence="3" key="1">
    <citation type="journal article" date="2019" name="MBio">
        <title>Virus Genomes from Deep Sea Sediments Expand the Ocean Megavirome and Support Independent Origins of Viral Gigantism.</title>
        <authorList>
            <person name="Backstrom D."/>
            <person name="Yutin N."/>
            <person name="Jorgensen S.L."/>
            <person name="Dharamshi J."/>
            <person name="Homa F."/>
            <person name="Zaremba-Niedwiedzka K."/>
            <person name="Spang A."/>
            <person name="Wolf Y.I."/>
            <person name="Koonin E.V."/>
            <person name="Ettema T.J."/>
        </authorList>
    </citation>
    <scope>NUCLEOTIDE SEQUENCE</scope>
</reference>
<protein>
    <submittedName>
        <fullName evidence="3">RNA polymerase subunit 6</fullName>
    </submittedName>
</protein>
<evidence type="ECO:0000313" key="3">
    <source>
        <dbReference type="EMBL" id="QBK89996.1"/>
    </source>
</evidence>
<accession>A0A481Z2R1</accession>
<keyword evidence="2" id="KW-0804">Transcription</keyword>
<dbReference type="SUPFAM" id="SSF63562">
    <property type="entry name" value="RPB6/omega subunit-like"/>
    <property type="match status" value="1"/>
</dbReference>
<dbReference type="GO" id="GO:0003899">
    <property type="term" value="F:DNA-directed RNA polymerase activity"/>
    <property type="evidence" value="ECO:0007669"/>
    <property type="project" value="InterPro"/>
</dbReference>
<proteinExistence type="predicted"/>
<dbReference type="GO" id="GO:0000428">
    <property type="term" value="C:DNA-directed RNA polymerase complex"/>
    <property type="evidence" value="ECO:0007669"/>
    <property type="project" value="UniProtKB-KW"/>
</dbReference>